<comment type="caution">
    <text evidence="1">The sequence shown here is derived from an EMBL/GenBank/DDBJ whole genome shotgun (WGS) entry which is preliminary data.</text>
</comment>
<accession>A0AA36GXQ8</accession>
<dbReference type="AlphaFoldDB" id="A0AA36GXQ8"/>
<dbReference type="EMBL" id="CATQJL010000223">
    <property type="protein sequence ID" value="CAJ0600325.1"/>
    <property type="molecule type" value="Genomic_DNA"/>
</dbReference>
<name>A0AA36GXQ8_CYLNA</name>
<evidence type="ECO:0000313" key="1">
    <source>
        <dbReference type="EMBL" id="CAJ0600325.1"/>
    </source>
</evidence>
<dbReference type="Proteomes" id="UP001176961">
    <property type="component" value="Unassembled WGS sequence"/>
</dbReference>
<protein>
    <submittedName>
        <fullName evidence="1">Uncharacterized protein</fullName>
    </submittedName>
</protein>
<reference evidence="1" key="1">
    <citation type="submission" date="2023-07" db="EMBL/GenBank/DDBJ databases">
        <authorList>
            <consortium name="CYATHOMIX"/>
        </authorList>
    </citation>
    <scope>NUCLEOTIDE SEQUENCE</scope>
    <source>
        <strain evidence="1">N/A</strain>
    </source>
</reference>
<evidence type="ECO:0000313" key="2">
    <source>
        <dbReference type="Proteomes" id="UP001176961"/>
    </source>
</evidence>
<sequence>MDFSRGISYDRIGNRAYGLMLDERLDRLAEDRQALLEMRQRRRAHQQQTIEPSEYLNFDTNVYDQERGDSPPTQMQAETIEDVQEDVQETLDYKNMPFNDRVLFYADYIQQCGLSNEGVKLLEQLMAVIFGTLPPIKYTSHVVPLNKNILQQYQHKKTYFCYSCGDMLHHWRDKCANAMCSLYRVAIKRAKGVQRVEVHVLDMIPQLSDLMMKEITNIIDFHRTLHENGGSPENDRSDMRREMWPLYLRVDNLPRSEADKYTNSILCGIVYSLGKPSLKMVESLFGRLESELNALKEEPIRIDVNGEIWSLEIRLHRGIADMQAQKALFGVPRWSSAQGCSKCYIMGQRTEGHRVWIQQEEDNSSLREPSSYRIDGQLGRNGIPNETPIMRIIRPCDFSGDALHVCSEGITKDRIREKSTNNSDFLSLRKKADNKHKAKFPLDISVNASVYIPKGSRVDRNLLEEEHKAIILQSGEEA</sequence>
<keyword evidence="2" id="KW-1185">Reference proteome</keyword>
<proteinExistence type="predicted"/>
<gene>
    <name evidence="1" type="ORF">CYNAS_LOCUS12308</name>
</gene>
<organism evidence="1 2">
    <name type="scientific">Cylicocyclus nassatus</name>
    <name type="common">Nematode worm</name>
    <dbReference type="NCBI Taxonomy" id="53992"/>
    <lineage>
        <taxon>Eukaryota</taxon>
        <taxon>Metazoa</taxon>
        <taxon>Ecdysozoa</taxon>
        <taxon>Nematoda</taxon>
        <taxon>Chromadorea</taxon>
        <taxon>Rhabditida</taxon>
        <taxon>Rhabditina</taxon>
        <taxon>Rhabditomorpha</taxon>
        <taxon>Strongyloidea</taxon>
        <taxon>Strongylidae</taxon>
        <taxon>Cylicocyclus</taxon>
    </lineage>
</organism>